<evidence type="ECO:0000313" key="3">
    <source>
        <dbReference type="Proteomes" id="UP000663193"/>
    </source>
</evidence>
<dbReference type="RefSeq" id="XP_001801285.1">
    <property type="nucleotide sequence ID" value="XM_001801233.1"/>
</dbReference>
<evidence type="ECO:0000256" key="1">
    <source>
        <dbReference type="SAM" id="MobiDB-lite"/>
    </source>
</evidence>
<dbReference type="Proteomes" id="UP000663193">
    <property type="component" value="Chromosome 18"/>
</dbReference>
<dbReference type="OMA" id="NRHAKAY"/>
<dbReference type="EMBL" id="CP069040">
    <property type="protein sequence ID" value="QRD05114.1"/>
    <property type="molecule type" value="Genomic_DNA"/>
</dbReference>
<gene>
    <name evidence="2" type="ORF">JI435_110320</name>
</gene>
<evidence type="ECO:0000313" key="2">
    <source>
        <dbReference type="EMBL" id="QRD05114.1"/>
    </source>
</evidence>
<dbReference type="OrthoDB" id="2522477at2759"/>
<accession>A0A7U2FGZ5</accession>
<protein>
    <recommendedName>
        <fullName evidence="4">F-box domain-containing protein</fullName>
    </recommendedName>
</protein>
<dbReference type="InterPro" id="IPR032675">
    <property type="entry name" value="LRR_dom_sf"/>
</dbReference>
<dbReference type="Gene3D" id="3.80.10.10">
    <property type="entry name" value="Ribonuclease Inhibitor"/>
    <property type="match status" value="1"/>
</dbReference>
<evidence type="ECO:0008006" key="4">
    <source>
        <dbReference type="Google" id="ProtNLM"/>
    </source>
</evidence>
<keyword evidence="3" id="KW-1185">Reference proteome</keyword>
<organism evidence="2 3">
    <name type="scientific">Phaeosphaeria nodorum (strain SN15 / ATCC MYA-4574 / FGSC 10173)</name>
    <name type="common">Glume blotch fungus</name>
    <name type="synonym">Parastagonospora nodorum</name>
    <dbReference type="NCBI Taxonomy" id="321614"/>
    <lineage>
        <taxon>Eukaryota</taxon>
        <taxon>Fungi</taxon>
        <taxon>Dikarya</taxon>
        <taxon>Ascomycota</taxon>
        <taxon>Pezizomycotina</taxon>
        <taxon>Dothideomycetes</taxon>
        <taxon>Pleosporomycetidae</taxon>
        <taxon>Pleosporales</taxon>
        <taxon>Pleosporineae</taxon>
        <taxon>Phaeosphaeriaceae</taxon>
        <taxon>Parastagonospora</taxon>
    </lineage>
</organism>
<feature type="region of interest" description="Disordered" evidence="1">
    <location>
        <begin position="618"/>
        <end position="637"/>
    </location>
</feature>
<reference evidence="3" key="1">
    <citation type="journal article" date="2021" name="BMC Genomics">
        <title>Chromosome-level genome assembly and manually-curated proteome of model necrotroph Parastagonospora nodorum Sn15 reveals a genome-wide trove of candidate effector homologs, and redundancy of virulence-related functions within an accessory chromosome.</title>
        <authorList>
            <person name="Bertazzoni S."/>
            <person name="Jones D.A.B."/>
            <person name="Phan H.T."/>
            <person name="Tan K.-C."/>
            <person name="Hane J.K."/>
        </authorList>
    </citation>
    <scope>NUCLEOTIDE SEQUENCE [LARGE SCALE GENOMIC DNA]</scope>
    <source>
        <strain evidence="3">SN15 / ATCC MYA-4574 / FGSC 10173)</strain>
    </source>
</reference>
<dbReference type="VEuPathDB" id="FungiDB:JI435_110320"/>
<dbReference type="SUPFAM" id="SSF52047">
    <property type="entry name" value="RNI-like"/>
    <property type="match status" value="1"/>
</dbReference>
<dbReference type="AlphaFoldDB" id="A0A7U2FGZ5"/>
<name>A0A7U2FGZ5_PHANO</name>
<sequence>MASAILASAQNSLPTELVILIVDHLSDDNQALCMLARTSRALQQLAEEQIYKTIELFTVKDLHNIVQAFTHRHDRVRAVHTLKLQYQYHEKDLGENIDIRKTFNECIAHMVNLREWHIESPYDNCHWDEGLGPEQWVEGDMERFRAVLELACTEGPIETERIEAERRLGKAFERTVGLALLESLTIHSHGTDSDFWDLGGYHCLFRHPTLRHLHISCVSFTETIPKLRMHKGNKTPLTSLEFNECELSPEALTDILRMPAKLKHLTLGENVWNTRRAKKIKPRLTQNAHASLAALNLVAHSLESLKHWDPSWKLDLDSHKPRRINPSPNGMRNFYALKYLQCETTSFLHKAIIMNNEVAPPNLETLRLCRHWNEPVDFFEHPPNVETYLALPSLSTLELMQSSWCWLEMSTADYVCDEERLRNRHAYAYKLFKAGINLKVLIEMHRDGSLIPPFLHGELTPIIDCVYDAKQIGFFHQMTQPEDSETMGSCLFDSCIKGDNDIKAKLDEKVAQGLSRMPEERETDQLDDSEITYITHETQQILVRLKRRFIGERRLRRAESILEFVDENGDDDDFDLDLEMGDDWDEDDIDFEMDGDDANVIFHEHNGELYIEVYESETDGEDEDLLMGDEETHDDLN</sequence>
<proteinExistence type="predicted"/>
<dbReference type="KEGG" id="pno:SNOG_11032"/>